<comment type="cofactor">
    <cofactor evidence="8">
        <name>Zn(2+)</name>
        <dbReference type="ChEBI" id="CHEBI:29105"/>
    </cofactor>
    <text evidence="8">Binds 1 zinc ion per subunit.</text>
</comment>
<evidence type="ECO:0000256" key="2">
    <source>
        <dbReference type="ARBA" id="ARBA00006745"/>
    </source>
</evidence>
<sequence>MQLIKARVLHFPRSTGNPEQEFEYFAAGALVIDGQKIKAVGPEEVLSRQFPEAQVIDKRHCLLVPGLIDSHNHFPQTEIIASFGEQLLQWLENFTFPTEQKFASYEYARKIADIYLQQLFQNGTTTALAYCTVHPQSVDALFDAASEHNMQIVAGKVCMDRNCPEYLRDDASSAYQDSRDLIEKWHKQGRNLYAITPRFAPTSTEEQMTLLGQLAAEFPDTFIQSHVSENTDEIAWIKSLYPKDKDYLGVYERFGLVRERAVYGHGIHLKKREWKTLAKSGSVIAFCPSSNLFLGSGLYDMSAAISYRVSTALASDIGGGTSISMLTTQADGYKVCALNHYSLQALRGLYLMTQGPASSYRLEHQIGNLNPDTYADFVCFDLDSNELLRTRLQNGKGHAADIWFALTFLAGDRCVDSTWVAGIPVFEK</sequence>
<evidence type="ECO:0000313" key="12">
    <source>
        <dbReference type="Proteomes" id="UP000032266"/>
    </source>
</evidence>
<keyword evidence="12" id="KW-1185">Reference proteome</keyword>
<accession>A0A0C5VPE8</accession>
<dbReference type="KEGG" id="gsn:YC6258_00078"/>
<evidence type="ECO:0000256" key="1">
    <source>
        <dbReference type="ARBA" id="ARBA00004984"/>
    </source>
</evidence>
<evidence type="ECO:0000256" key="4">
    <source>
        <dbReference type="ARBA" id="ARBA00022723"/>
    </source>
</evidence>
<name>A0A0C5VPE8_9GAMM</name>
<organism evidence="11 12">
    <name type="scientific">Gynuella sunshinyii YC6258</name>
    <dbReference type="NCBI Taxonomy" id="1445510"/>
    <lineage>
        <taxon>Bacteria</taxon>
        <taxon>Pseudomonadati</taxon>
        <taxon>Pseudomonadota</taxon>
        <taxon>Gammaproteobacteria</taxon>
        <taxon>Oceanospirillales</taxon>
        <taxon>Saccharospirillaceae</taxon>
        <taxon>Gynuella</taxon>
    </lineage>
</organism>
<dbReference type="PATRIC" id="fig|1445510.3.peg.75"/>
<dbReference type="GO" id="GO:0008892">
    <property type="term" value="F:guanine deaminase activity"/>
    <property type="evidence" value="ECO:0007669"/>
    <property type="project" value="UniProtKB-UniRule"/>
</dbReference>
<dbReference type="Pfam" id="PF01979">
    <property type="entry name" value="Amidohydro_1"/>
    <property type="match status" value="1"/>
</dbReference>
<keyword evidence="6 8" id="KW-0862">Zinc</keyword>
<dbReference type="EC" id="3.5.4.3" evidence="3 7"/>
<reference evidence="11 12" key="1">
    <citation type="submission" date="2014-01" db="EMBL/GenBank/DDBJ databases">
        <title>Full genme sequencing of cellulolytic bacterium Gynuella sunshinyii YC6258T gen. nov., sp. nov.</title>
        <authorList>
            <person name="Khan H."/>
            <person name="Chung E.J."/>
            <person name="Chung Y.R."/>
        </authorList>
    </citation>
    <scope>NUCLEOTIDE SEQUENCE [LARGE SCALE GENOMIC DNA]</scope>
    <source>
        <strain evidence="11 12">YC6258</strain>
    </source>
</reference>
<dbReference type="InterPro" id="IPR014311">
    <property type="entry name" value="Guanine_deaminase"/>
</dbReference>
<dbReference type="AlphaFoldDB" id="A0A0C5VPE8"/>
<dbReference type="Proteomes" id="UP000032266">
    <property type="component" value="Chromosome"/>
</dbReference>
<dbReference type="Gene3D" id="2.30.40.10">
    <property type="entry name" value="Urease, subunit C, domain 1"/>
    <property type="match status" value="1"/>
</dbReference>
<dbReference type="PANTHER" id="PTHR11271">
    <property type="entry name" value="GUANINE DEAMINASE"/>
    <property type="match status" value="1"/>
</dbReference>
<proteinExistence type="inferred from homology"/>
<dbReference type="InterPro" id="IPR054418">
    <property type="entry name" value="MQNX/HUTI_composite_N"/>
</dbReference>
<dbReference type="GO" id="GO:0008270">
    <property type="term" value="F:zinc ion binding"/>
    <property type="evidence" value="ECO:0007669"/>
    <property type="project" value="UniProtKB-UniRule"/>
</dbReference>
<dbReference type="NCBIfam" id="TIGR02967">
    <property type="entry name" value="guan_deamin"/>
    <property type="match status" value="1"/>
</dbReference>
<evidence type="ECO:0000256" key="6">
    <source>
        <dbReference type="ARBA" id="ARBA00022833"/>
    </source>
</evidence>
<dbReference type="SUPFAM" id="SSF51556">
    <property type="entry name" value="Metallo-dependent hydrolases"/>
    <property type="match status" value="1"/>
</dbReference>
<dbReference type="InterPro" id="IPR011059">
    <property type="entry name" value="Metal-dep_hydrolase_composite"/>
</dbReference>
<keyword evidence="4 8" id="KW-0479">Metal-binding</keyword>
<dbReference type="GO" id="GO:0005829">
    <property type="term" value="C:cytosol"/>
    <property type="evidence" value="ECO:0007669"/>
    <property type="project" value="TreeGrafter"/>
</dbReference>
<evidence type="ECO:0000256" key="5">
    <source>
        <dbReference type="ARBA" id="ARBA00022801"/>
    </source>
</evidence>
<dbReference type="Pfam" id="PF22039">
    <property type="entry name" value="HUTI_composite_bact"/>
    <property type="match status" value="1"/>
</dbReference>
<evidence type="ECO:0000256" key="8">
    <source>
        <dbReference type="RuleBase" id="RU366009"/>
    </source>
</evidence>
<dbReference type="InterPro" id="IPR032466">
    <property type="entry name" value="Metal_Hydrolase"/>
</dbReference>
<dbReference type="SUPFAM" id="SSF51338">
    <property type="entry name" value="Composite domain of metallo-dependent hydrolases"/>
    <property type="match status" value="1"/>
</dbReference>
<evidence type="ECO:0000259" key="9">
    <source>
        <dbReference type="Pfam" id="PF01979"/>
    </source>
</evidence>
<evidence type="ECO:0000313" key="11">
    <source>
        <dbReference type="EMBL" id="AJQ92134.1"/>
    </source>
</evidence>
<gene>
    <name evidence="11" type="ORF">YC6258_00078</name>
</gene>
<dbReference type="InterPro" id="IPR051607">
    <property type="entry name" value="Metallo-dep_hydrolases"/>
</dbReference>
<evidence type="ECO:0000256" key="3">
    <source>
        <dbReference type="ARBA" id="ARBA00012781"/>
    </source>
</evidence>
<dbReference type="PANTHER" id="PTHR11271:SF6">
    <property type="entry name" value="GUANINE DEAMINASE"/>
    <property type="match status" value="1"/>
</dbReference>
<comment type="catalytic activity">
    <reaction evidence="8">
        <text>guanine + H2O + H(+) = xanthine + NH4(+)</text>
        <dbReference type="Rhea" id="RHEA:14665"/>
        <dbReference type="ChEBI" id="CHEBI:15377"/>
        <dbReference type="ChEBI" id="CHEBI:15378"/>
        <dbReference type="ChEBI" id="CHEBI:16235"/>
        <dbReference type="ChEBI" id="CHEBI:17712"/>
        <dbReference type="ChEBI" id="CHEBI:28938"/>
        <dbReference type="EC" id="3.5.4.3"/>
    </reaction>
</comment>
<dbReference type="Gene3D" id="3.20.20.140">
    <property type="entry name" value="Metal-dependent hydrolases"/>
    <property type="match status" value="1"/>
</dbReference>
<dbReference type="InterPro" id="IPR006680">
    <property type="entry name" value="Amidohydro-rel"/>
</dbReference>
<comment type="function">
    <text evidence="8">Catalyzes the hydrolytic deamination of guanine, producing xanthine and ammonia.</text>
</comment>
<feature type="domain" description="Aminodeoxyfutalosine deaminase/Imidazolonepropionase-like composite" evidence="10">
    <location>
        <begin position="28"/>
        <end position="53"/>
    </location>
</feature>
<dbReference type="UniPathway" id="UPA00603">
    <property type="reaction ID" value="UER00660"/>
</dbReference>
<evidence type="ECO:0000259" key="10">
    <source>
        <dbReference type="Pfam" id="PF22039"/>
    </source>
</evidence>
<comment type="similarity">
    <text evidence="2 8">Belongs to the metallo-dependent hydrolases superfamily. ATZ/TRZ family.</text>
</comment>
<dbReference type="FunFam" id="3.20.20.140:FF:000022">
    <property type="entry name" value="Guanine deaminase"/>
    <property type="match status" value="1"/>
</dbReference>
<dbReference type="STRING" id="1445510.YC6258_00078"/>
<dbReference type="HOGENOM" id="CLU_012358_0_2_6"/>
<protein>
    <recommendedName>
        <fullName evidence="3 7">Guanine deaminase</fullName>
        <shortName evidence="8">Guanase</shortName>
        <ecNumber evidence="3 7">3.5.4.3</ecNumber>
    </recommendedName>
    <alternativeName>
        <fullName evidence="8">Guanine aminohydrolase</fullName>
    </alternativeName>
</protein>
<dbReference type="NCBIfam" id="NF006679">
    <property type="entry name" value="PRK09228.1"/>
    <property type="match status" value="1"/>
</dbReference>
<keyword evidence="5 8" id="KW-0378">Hydrolase</keyword>
<feature type="domain" description="Amidohydrolase-related" evidence="9">
    <location>
        <begin position="63"/>
        <end position="422"/>
    </location>
</feature>
<dbReference type="EMBL" id="CP007142">
    <property type="protein sequence ID" value="AJQ92134.1"/>
    <property type="molecule type" value="Genomic_DNA"/>
</dbReference>
<dbReference type="GO" id="GO:0006147">
    <property type="term" value="P:guanine catabolic process"/>
    <property type="evidence" value="ECO:0007669"/>
    <property type="project" value="UniProtKB-UniRule"/>
</dbReference>
<evidence type="ECO:0000256" key="7">
    <source>
        <dbReference type="NCBIfam" id="TIGR02967"/>
    </source>
</evidence>
<comment type="pathway">
    <text evidence="1 8">Purine metabolism; guanine degradation; xanthine from guanine: step 1/1.</text>
</comment>